<dbReference type="InterPro" id="IPR051448">
    <property type="entry name" value="CdaR-like_regulators"/>
</dbReference>
<dbReference type="Gene3D" id="1.10.10.2840">
    <property type="entry name" value="PucR C-terminal helix-turn-helix domain"/>
    <property type="match status" value="1"/>
</dbReference>
<dbReference type="HOGENOM" id="CLU_035898_0_0_9"/>
<evidence type="ECO:0000256" key="1">
    <source>
        <dbReference type="ARBA" id="ARBA00006754"/>
    </source>
</evidence>
<evidence type="ECO:0000259" key="2">
    <source>
        <dbReference type="Pfam" id="PF13556"/>
    </source>
</evidence>
<feature type="domain" description="CdaR GGDEF-like" evidence="3">
    <location>
        <begin position="279"/>
        <end position="390"/>
    </location>
</feature>
<keyword evidence="5" id="KW-1185">Reference proteome</keyword>
<accession>R2SV15</accession>
<proteinExistence type="inferred from homology"/>
<dbReference type="Pfam" id="PF13556">
    <property type="entry name" value="HTH_30"/>
    <property type="match status" value="1"/>
</dbReference>
<evidence type="ECO:0000313" key="5">
    <source>
        <dbReference type="Proteomes" id="UP000013782"/>
    </source>
</evidence>
<dbReference type="InterPro" id="IPR041522">
    <property type="entry name" value="CdaR_GGDEF"/>
</dbReference>
<feature type="domain" description="PucR C-terminal helix-turn-helix" evidence="2">
    <location>
        <begin position="444"/>
        <end position="501"/>
    </location>
</feature>
<evidence type="ECO:0008006" key="6">
    <source>
        <dbReference type="Google" id="ProtNLM"/>
    </source>
</evidence>
<sequence length="527" mass="60880">MIFNELIGVLQQFGSVRKIRGESVNQIRSVDFVKNQTKFDDEVLYFSSHQLLDCQKNYPSLCIIGAENVYQHFDSLPSENLAIVEARHLQNMYNHARRILQLDSGRPVKHEEWLPIINEMTNLYDMSNTLATIFENSIVIMDINHRVLAYSNVYPINDPVWSEIIEKGHLLYEHITDAEKTDFSLAPNTGEAVTLTCWASPLRKLCSKIALEGDEDWIGYIVMLESESSISAFHLEWMPMVSRIISKILAQDPYITSMKNSLYKKTLYEMIIGATPANVSTNLQYLGLHLLKPRFVLVIEHLNTISDEQFLIHIPQRLKQQFPDSHATFYNDQIVLLLLQQEETEVLTLSQKKFLVTIASKEGLRIGISNTFESIAEFKEHYEQAKKVLTITKQINERVPVCYYKDYLFSDLLSSLEKTTTVNNFCHPALKQLKHYDEIHDTDLFQTLFSYLNHSCSLKATADALFIHRNSLIYRMERIKKVTDIDLTDSNVRFQLQVSFQIARYLSKKAQAGESDITIESNLEMKQ</sequence>
<dbReference type="Pfam" id="PF17853">
    <property type="entry name" value="GGDEF_2"/>
    <property type="match status" value="1"/>
</dbReference>
<dbReference type="PATRIC" id="fig|1158607.3.peg.3196"/>
<reference evidence="4 5" key="1">
    <citation type="submission" date="2013-02" db="EMBL/GenBank/DDBJ databases">
        <title>The Genome Sequence of Enterococcus pallens BAA-351.</title>
        <authorList>
            <consortium name="The Broad Institute Genome Sequencing Platform"/>
            <consortium name="The Broad Institute Genome Sequencing Center for Infectious Disease"/>
            <person name="Earl A.M."/>
            <person name="Gilmore M.S."/>
            <person name="Lebreton F."/>
            <person name="Walker B."/>
            <person name="Young S.K."/>
            <person name="Zeng Q."/>
            <person name="Gargeya S."/>
            <person name="Fitzgerald M."/>
            <person name="Haas B."/>
            <person name="Abouelleil A."/>
            <person name="Alvarado L."/>
            <person name="Arachchi H.M."/>
            <person name="Berlin A.M."/>
            <person name="Chapman S.B."/>
            <person name="Dewar J."/>
            <person name="Goldberg J."/>
            <person name="Griggs A."/>
            <person name="Gujja S."/>
            <person name="Hansen M."/>
            <person name="Howarth C."/>
            <person name="Imamovic A."/>
            <person name="Larimer J."/>
            <person name="McCowan C."/>
            <person name="Murphy C."/>
            <person name="Neiman D."/>
            <person name="Pearson M."/>
            <person name="Priest M."/>
            <person name="Roberts A."/>
            <person name="Saif S."/>
            <person name="Shea T."/>
            <person name="Sisk P."/>
            <person name="Sykes S."/>
            <person name="Wortman J."/>
            <person name="Nusbaum C."/>
            <person name="Birren B."/>
        </authorList>
    </citation>
    <scope>NUCLEOTIDE SEQUENCE [LARGE SCALE GENOMIC DNA]</scope>
    <source>
        <strain evidence="4 5">ATCC BAA-351</strain>
    </source>
</reference>
<organism evidence="4 5">
    <name type="scientific">Enterococcus pallens ATCC BAA-351</name>
    <dbReference type="NCBI Taxonomy" id="1158607"/>
    <lineage>
        <taxon>Bacteria</taxon>
        <taxon>Bacillati</taxon>
        <taxon>Bacillota</taxon>
        <taxon>Bacilli</taxon>
        <taxon>Lactobacillales</taxon>
        <taxon>Enterococcaceae</taxon>
        <taxon>Enterococcus</taxon>
    </lineage>
</organism>
<comment type="similarity">
    <text evidence="1">Belongs to the CdaR family.</text>
</comment>
<protein>
    <recommendedName>
        <fullName evidence="6">PucR C-terminal helix-turn-helix domain-containing protein</fullName>
    </recommendedName>
</protein>
<dbReference type="EMBL" id="AJAQ01000033">
    <property type="protein sequence ID" value="EOH91904.1"/>
    <property type="molecule type" value="Genomic_DNA"/>
</dbReference>
<comment type="caution">
    <text evidence="4">The sequence shown here is derived from an EMBL/GenBank/DDBJ whole genome shotgun (WGS) entry which is preliminary data.</text>
</comment>
<dbReference type="RefSeq" id="WP_010758188.1">
    <property type="nucleotide sequence ID" value="NZ_ASWD01000001.1"/>
</dbReference>
<dbReference type="STRING" id="160454.RV10_GL004933"/>
<dbReference type="eggNOG" id="COG2508">
    <property type="taxonomic scope" value="Bacteria"/>
</dbReference>
<dbReference type="OrthoDB" id="9792148at2"/>
<dbReference type="PANTHER" id="PTHR33744">
    <property type="entry name" value="CARBOHYDRATE DIACID REGULATOR"/>
    <property type="match status" value="1"/>
</dbReference>
<dbReference type="AlphaFoldDB" id="R2SV15"/>
<dbReference type="Proteomes" id="UP000013782">
    <property type="component" value="Unassembled WGS sequence"/>
</dbReference>
<gene>
    <name evidence="4" type="ORF">UAU_03206</name>
</gene>
<dbReference type="InterPro" id="IPR025736">
    <property type="entry name" value="PucR_C-HTH_dom"/>
</dbReference>
<evidence type="ECO:0000313" key="4">
    <source>
        <dbReference type="EMBL" id="EOH91904.1"/>
    </source>
</evidence>
<name>R2SV15_9ENTE</name>
<evidence type="ECO:0000259" key="3">
    <source>
        <dbReference type="Pfam" id="PF17853"/>
    </source>
</evidence>
<dbReference type="InterPro" id="IPR042070">
    <property type="entry name" value="PucR_C-HTH_sf"/>
</dbReference>